<name>A0A251Q7T9_PRUPE</name>
<organism evidence="4 5">
    <name type="scientific">Prunus persica</name>
    <name type="common">Peach</name>
    <name type="synonym">Amygdalus persica</name>
    <dbReference type="NCBI Taxonomy" id="3760"/>
    <lineage>
        <taxon>Eukaryota</taxon>
        <taxon>Viridiplantae</taxon>
        <taxon>Streptophyta</taxon>
        <taxon>Embryophyta</taxon>
        <taxon>Tracheophyta</taxon>
        <taxon>Spermatophyta</taxon>
        <taxon>Magnoliopsida</taxon>
        <taxon>eudicotyledons</taxon>
        <taxon>Gunneridae</taxon>
        <taxon>Pentapetalae</taxon>
        <taxon>rosids</taxon>
        <taxon>fabids</taxon>
        <taxon>Rosales</taxon>
        <taxon>Rosaceae</taxon>
        <taxon>Amygdaloideae</taxon>
        <taxon>Amygdaleae</taxon>
        <taxon>Prunus</taxon>
    </lineage>
</organism>
<evidence type="ECO:0000256" key="3">
    <source>
        <dbReference type="SAM" id="SignalP"/>
    </source>
</evidence>
<dbReference type="SMR" id="A0A251Q7T9"/>
<keyword evidence="5" id="KW-1185">Reference proteome</keyword>
<dbReference type="PANTHER" id="PTHR34360">
    <property type="entry name" value="OS08G0519400 PROTEIN"/>
    <property type="match status" value="1"/>
</dbReference>
<keyword evidence="3" id="KW-0732">Signal</keyword>
<feature type="chain" id="PRO_5011914295" evidence="3">
    <location>
        <begin position="30"/>
        <end position="284"/>
    </location>
</feature>
<dbReference type="Proteomes" id="UP000006882">
    <property type="component" value="Chromosome G3"/>
</dbReference>
<keyword evidence="2" id="KW-0812">Transmembrane</keyword>
<dbReference type="EMBL" id="CM007653">
    <property type="protein sequence ID" value="ONI19896.1"/>
    <property type="molecule type" value="Genomic_DNA"/>
</dbReference>
<dbReference type="Gramene" id="ONI19896">
    <property type="protein sequence ID" value="ONI19896"/>
    <property type="gene ID" value="PRUPE_3G304000"/>
</dbReference>
<reference evidence="4 5" key="1">
    <citation type="journal article" date="2013" name="Nat. Genet.">
        <title>The high-quality draft genome of peach (Prunus persica) identifies unique patterns of genetic diversity, domestication and genome evolution.</title>
        <authorList>
            <consortium name="International Peach Genome Initiative"/>
            <person name="Verde I."/>
            <person name="Abbott A.G."/>
            <person name="Scalabrin S."/>
            <person name="Jung S."/>
            <person name="Shu S."/>
            <person name="Marroni F."/>
            <person name="Zhebentyayeva T."/>
            <person name="Dettori M.T."/>
            <person name="Grimwood J."/>
            <person name="Cattonaro F."/>
            <person name="Zuccolo A."/>
            <person name="Rossini L."/>
            <person name="Jenkins J."/>
            <person name="Vendramin E."/>
            <person name="Meisel L.A."/>
            <person name="Decroocq V."/>
            <person name="Sosinski B."/>
            <person name="Prochnik S."/>
            <person name="Mitros T."/>
            <person name="Policriti A."/>
            <person name="Cipriani G."/>
            <person name="Dondini L."/>
            <person name="Ficklin S."/>
            <person name="Goodstein D.M."/>
            <person name="Xuan P."/>
            <person name="Del Fabbro C."/>
            <person name="Aramini V."/>
            <person name="Copetti D."/>
            <person name="Gonzalez S."/>
            <person name="Horner D.S."/>
            <person name="Falchi R."/>
            <person name="Lucas S."/>
            <person name="Mica E."/>
            <person name="Maldonado J."/>
            <person name="Lazzari B."/>
            <person name="Bielenberg D."/>
            <person name="Pirona R."/>
            <person name="Miculan M."/>
            <person name="Barakat A."/>
            <person name="Testolin R."/>
            <person name="Stella A."/>
            <person name="Tartarini S."/>
            <person name="Tonutti P."/>
            <person name="Arus P."/>
            <person name="Orellana A."/>
            <person name="Wells C."/>
            <person name="Main D."/>
            <person name="Vizzotto G."/>
            <person name="Silva H."/>
            <person name="Salamini F."/>
            <person name="Schmutz J."/>
            <person name="Morgante M."/>
            <person name="Rokhsar D.S."/>
        </authorList>
    </citation>
    <scope>NUCLEOTIDE SEQUENCE [LARGE SCALE GENOMIC DNA]</scope>
    <source>
        <strain evidence="5">cv. Nemared</strain>
    </source>
</reference>
<proteinExistence type="predicted"/>
<dbReference type="STRING" id="3760.A0A251Q7T9"/>
<sequence>MRLLIHLIPFVSLFPALFSSLFAPSQTTCSPHHINDNDDNSSLCQLHQFQLKIDHLESVLAESIQNLTEKIDRIEEREKRIDDMAQKIHHLQSVLSTLKGDSLATDERLKALEEEVRLLWTASRKYNFDLHVLESKAQDTEDRLQTVASQAQKMADVVTEQWIQIQRLEQALHITQMRTMRVQRQLTRCIFLKFINNLSDDPLLKTLGPNFRSYFSRALHQFKRVFAEFKRSHHELQHFIKEKLEKNEFTAALANEELVFFMASALITFPVMSAWMLLSSKLTS</sequence>
<reference evidence="4" key="2">
    <citation type="submission" date="2016-12" db="EMBL/GenBank/DDBJ databases">
        <title>WGS assembly of Prunus persica.</title>
        <authorList>
            <person name="Verde I."/>
            <person name="Jenkins J."/>
            <person name="Dondini L."/>
            <person name="Micali S."/>
            <person name="Pagliarani G."/>
            <person name="Vendramin E."/>
            <person name="Paris R."/>
            <person name="Aramini V."/>
            <person name="Gazza L."/>
            <person name="Rossini L."/>
            <person name="Bassi D."/>
            <person name="Troggio M."/>
            <person name="Shu S."/>
            <person name="Grimwood J.H."/>
            <person name="Tartarini S."/>
            <person name="Dettori M.T."/>
            <person name="Schmutz J."/>
        </authorList>
    </citation>
    <scope>NUCLEOTIDE SEQUENCE</scope>
</reference>
<evidence type="ECO:0000256" key="1">
    <source>
        <dbReference type="SAM" id="Coils"/>
    </source>
</evidence>
<dbReference type="EMBL" id="CM007653">
    <property type="protein sequence ID" value="ONI19897.1"/>
    <property type="molecule type" value="Genomic_DNA"/>
</dbReference>
<keyword evidence="2" id="KW-1133">Transmembrane helix</keyword>
<protein>
    <submittedName>
        <fullName evidence="4">Uncharacterized protein</fullName>
    </submittedName>
</protein>
<feature type="signal peptide" evidence="3">
    <location>
        <begin position="1"/>
        <end position="29"/>
    </location>
</feature>
<dbReference type="Gene3D" id="1.10.287.1490">
    <property type="match status" value="1"/>
</dbReference>
<keyword evidence="2" id="KW-0472">Membrane</keyword>
<feature type="coiled-coil region" evidence="1">
    <location>
        <begin position="57"/>
        <end position="94"/>
    </location>
</feature>
<evidence type="ECO:0000256" key="2">
    <source>
        <dbReference type="SAM" id="Phobius"/>
    </source>
</evidence>
<dbReference type="Gramene" id="ONI19897">
    <property type="protein sequence ID" value="ONI19897"/>
    <property type="gene ID" value="PRUPE_3G304000"/>
</dbReference>
<evidence type="ECO:0000313" key="5">
    <source>
        <dbReference type="Proteomes" id="UP000006882"/>
    </source>
</evidence>
<evidence type="ECO:0000313" key="4">
    <source>
        <dbReference type="EMBL" id="ONI19896.1"/>
    </source>
</evidence>
<gene>
    <name evidence="4" type="ORF">PRUPE_3G304000</name>
</gene>
<feature type="transmembrane region" description="Helical" evidence="2">
    <location>
        <begin position="258"/>
        <end position="278"/>
    </location>
</feature>
<keyword evidence="1" id="KW-0175">Coiled coil</keyword>
<accession>A0A251Q7T9</accession>
<dbReference type="OrthoDB" id="1160110at2759"/>
<dbReference type="PANTHER" id="PTHR34360:SF2">
    <property type="entry name" value="MYOSIN HEAVY CHAIN-LIKE PROTEIN"/>
    <property type="match status" value="1"/>
</dbReference>
<dbReference type="AlphaFoldDB" id="A0A251Q7T9"/>